<dbReference type="InterPro" id="IPR011990">
    <property type="entry name" value="TPR-like_helical_dom_sf"/>
</dbReference>
<organism evidence="3 4">
    <name type="scientific">Costertonia aggregata</name>
    <dbReference type="NCBI Taxonomy" id="343403"/>
    <lineage>
        <taxon>Bacteria</taxon>
        <taxon>Pseudomonadati</taxon>
        <taxon>Bacteroidota</taxon>
        <taxon>Flavobacteriia</taxon>
        <taxon>Flavobacteriales</taxon>
        <taxon>Flavobacteriaceae</taxon>
        <taxon>Costertonia</taxon>
    </lineage>
</organism>
<dbReference type="Gene3D" id="1.25.40.10">
    <property type="entry name" value="Tetratricopeptide repeat domain"/>
    <property type="match status" value="1"/>
</dbReference>
<protein>
    <submittedName>
        <fullName evidence="3">Uncharacterized protein</fullName>
    </submittedName>
</protein>
<feature type="repeat" description="TPR" evidence="1">
    <location>
        <begin position="295"/>
        <end position="328"/>
    </location>
</feature>
<proteinExistence type="predicted"/>
<dbReference type="InterPro" id="IPR019734">
    <property type="entry name" value="TPR_rpt"/>
</dbReference>
<accession>A0A7H9AQS5</accession>
<dbReference type="EMBL" id="CP058595">
    <property type="protein sequence ID" value="QLG45790.1"/>
    <property type="molecule type" value="Genomic_DNA"/>
</dbReference>
<dbReference type="RefSeq" id="WP_179242077.1">
    <property type="nucleotide sequence ID" value="NZ_CP058595.1"/>
</dbReference>
<dbReference type="KEGG" id="cagg:HYG79_10665"/>
<evidence type="ECO:0000256" key="1">
    <source>
        <dbReference type="PROSITE-ProRule" id="PRU00339"/>
    </source>
</evidence>
<keyword evidence="1" id="KW-0802">TPR repeat</keyword>
<evidence type="ECO:0000313" key="3">
    <source>
        <dbReference type="EMBL" id="QLG45790.1"/>
    </source>
</evidence>
<keyword evidence="4" id="KW-1185">Reference proteome</keyword>
<feature type="chain" id="PRO_5029014150" evidence="2">
    <location>
        <begin position="24"/>
        <end position="456"/>
    </location>
</feature>
<reference evidence="3 4" key="1">
    <citation type="journal article" date="2006" name="Int. J. Syst. Evol. Microbiol.">
        <title>Costertonia aggregata gen. nov., sp. nov., a mesophilic marine bacterium of the family Flavobacteriaceae, isolated from a mature biofilm.</title>
        <authorList>
            <person name="Kwon K.K."/>
            <person name="Lee Y.K."/>
            <person name="Lee H.K."/>
        </authorList>
    </citation>
    <scope>NUCLEOTIDE SEQUENCE [LARGE SCALE GENOMIC DNA]</scope>
    <source>
        <strain evidence="3 4">KCCM 42265</strain>
    </source>
</reference>
<gene>
    <name evidence="3" type="ORF">HYG79_10665</name>
</gene>
<sequence>MKTKFYLMTVAFLGMMGASNAQAQNPECMQNLSIFSEHAKVKNYEAAYTPWKMVYDNCPDVNRAIYSYGDDILEYKIEKSSGAEKEGFINDLMALYDNSMKYFPKKYPMAKTITEKVLFKYDNKMIDDAEIYEMLGKAFKEDRANFTHPKALYLYFSSLVDLHGAGKKELQEVFDVYDDVTEKIEEENNELTDKISPLLEKEEANTLTSKEKRRLKSYNSYSENYGKIVGSIDSKLGALADCGNLIPLYEKSFENKKNDVDWVKRAVGRMFSKECTDDPMFQKLFEAQLALDPSADAYVYGGTLKKKAGDMKGAIADFDKALTLETDAKKKSNIAYKIATSYRRSSKSTARKYAQKALDANPSNGKAYLLIANLYASSANSCGSTPFEKRAIYWKAADMARRAGRVDPSLSSRASQAAASYNAKAPSKTDIFNSGMAGKTVSFSCWVGGSVKVPNL</sequence>
<name>A0A7H9AQS5_9FLAO</name>
<dbReference type="PROSITE" id="PS50005">
    <property type="entry name" value="TPR"/>
    <property type="match status" value="1"/>
</dbReference>
<dbReference type="AlphaFoldDB" id="A0A7H9AQS5"/>
<evidence type="ECO:0000313" key="4">
    <source>
        <dbReference type="Proteomes" id="UP000509302"/>
    </source>
</evidence>
<feature type="signal peptide" evidence="2">
    <location>
        <begin position="1"/>
        <end position="23"/>
    </location>
</feature>
<evidence type="ECO:0000256" key="2">
    <source>
        <dbReference type="SAM" id="SignalP"/>
    </source>
</evidence>
<dbReference type="Proteomes" id="UP000509302">
    <property type="component" value="Chromosome"/>
</dbReference>
<dbReference type="SUPFAM" id="SSF48452">
    <property type="entry name" value="TPR-like"/>
    <property type="match status" value="2"/>
</dbReference>
<keyword evidence="2" id="KW-0732">Signal</keyword>